<feature type="region of interest" description="Disordered" evidence="2">
    <location>
        <begin position="27"/>
        <end position="49"/>
    </location>
</feature>
<feature type="compositionally biased region" description="Pro residues" evidence="2">
    <location>
        <begin position="35"/>
        <end position="45"/>
    </location>
</feature>
<evidence type="ECO:0000256" key="2">
    <source>
        <dbReference type="SAM" id="MobiDB-lite"/>
    </source>
</evidence>
<keyword evidence="1" id="KW-0175">Coiled coil</keyword>
<sequence>MTLNVFDQANRLKNLEAVKKLPRFDLQFFADPDPDPNPDPNPNPDPPKKVELTEEELQKKIEAEADRKLASALAKKEKEWEAKVEAEKKEAERLAKLSEKERKDAELKKREDDLAKRIAELDRKELKADAITVLGKESLPVEFADFLLAENAEKTLENINSFKKTFDEAVAAKVKEALAGKPPKVNTNPGGTLTKDEIMKEKDPLKRQKLISENMHLFEKK</sequence>
<keyword evidence="4" id="KW-1185">Reference proteome</keyword>
<feature type="coiled-coil region" evidence="1">
    <location>
        <begin position="70"/>
        <end position="124"/>
    </location>
</feature>
<organism evidence="3 4">
    <name type="scientific">Robertmurraya kyonggiensis</name>
    <dbReference type="NCBI Taxonomy" id="1037680"/>
    <lineage>
        <taxon>Bacteria</taxon>
        <taxon>Bacillati</taxon>
        <taxon>Bacillota</taxon>
        <taxon>Bacilli</taxon>
        <taxon>Bacillales</taxon>
        <taxon>Bacillaceae</taxon>
        <taxon>Robertmurraya</taxon>
    </lineage>
</organism>
<dbReference type="AlphaFoldDB" id="A0A4U1D061"/>
<dbReference type="EMBL" id="SWBM01000004">
    <property type="protein sequence ID" value="TKC15685.1"/>
    <property type="molecule type" value="Genomic_DNA"/>
</dbReference>
<gene>
    <name evidence="3" type="ORF">FA727_16295</name>
</gene>
<dbReference type="Proteomes" id="UP000307756">
    <property type="component" value="Unassembled WGS sequence"/>
</dbReference>
<name>A0A4U1D061_9BACI</name>
<evidence type="ECO:0000313" key="4">
    <source>
        <dbReference type="Proteomes" id="UP000307756"/>
    </source>
</evidence>
<dbReference type="Pfam" id="PF14265">
    <property type="entry name" value="DUF4355"/>
    <property type="match status" value="1"/>
</dbReference>
<accession>A0A4U1D061</accession>
<protein>
    <submittedName>
        <fullName evidence="3">DUF4355 domain-containing protein</fullName>
    </submittedName>
</protein>
<dbReference type="OrthoDB" id="2365850at2"/>
<proteinExistence type="predicted"/>
<dbReference type="RefSeq" id="WP_136832632.1">
    <property type="nucleotide sequence ID" value="NZ_SWBM01000004.1"/>
</dbReference>
<dbReference type="InterPro" id="IPR025580">
    <property type="entry name" value="Gp46"/>
</dbReference>
<reference evidence="3 4" key="1">
    <citation type="journal article" date="2011" name="J. Microbiol.">
        <title>Bacillus kyonggiensis sp. nov., isolated from soil of a lettuce field.</title>
        <authorList>
            <person name="Dong K."/>
            <person name="Lee S."/>
        </authorList>
    </citation>
    <scope>NUCLEOTIDE SEQUENCE [LARGE SCALE GENOMIC DNA]</scope>
    <source>
        <strain evidence="3 4">NB22</strain>
    </source>
</reference>
<comment type="caution">
    <text evidence="3">The sequence shown here is derived from an EMBL/GenBank/DDBJ whole genome shotgun (WGS) entry which is preliminary data.</text>
</comment>
<evidence type="ECO:0000256" key="1">
    <source>
        <dbReference type="SAM" id="Coils"/>
    </source>
</evidence>
<evidence type="ECO:0000313" key="3">
    <source>
        <dbReference type="EMBL" id="TKC15685.1"/>
    </source>
</evidence>